<dbReference type="EMBL" id="WOBO01000004">
    <property type="protein sequence ID" value="MUK44158.1"/>
    <property type="molecule type" value="Genomic_DNA"/>
</dbReference>
<name>A0A510UEY9_ALIFS</name>
<dbReference type="EMBL" id="BJTZ01000004">
    <property type="protein sequence ID" value="GEK13127.1"/>
    <property type="molecule type" value="Genomic_DNA"/>
</dbReference>
<dbReference type="EMBL" id="WOBN01000021">
    <property type="protein sequence ID" value="MUK50194.1"/>
    <property type="molecule type" value="Genomic_DNA"/>
</dbReference>
<comment type="caution">
    <text evidence="1">The sequence shown here is derived from an EMBL/GenBank/DDBJ whole genome shotgun (WGS) entry which is preliminary data.</text>
</comment>
<evidence type="ECO:0000313" key="4">
    <source>
        <dbReference type="Proteomes" id="UP000321787"/>
    </source>
</evidence>
<protein>
    <submittedName>
        <fullName evidence="1">Uncharacterized protein</fullName>
    </submittedName>
</protein>
<dbReference type="GeneID" id="54166555"/>
<evidence type="ECO:0000313" key="2">
    <source>
        <dbReference type="EMBL" id="MUK44158.1"/>
    </source>
</evidence>
<evidence type="ECO:0000313" key="6">
    <source>
        <dbReference type="Proteomes" id="UP000448038"/>
    </source>
</evidence>
<accession>A0A510UEY9</accession>
<evidence type="ECO:0000313" key="5">
    <source>
        <dbReference type="Proteomes" id="UP000435323"/>
    </source>
</evidence>
<dbReference type="OMA" id="AKCGADD"/>
<dbReference type="Proteomes" id="UP000435323">
    <property type="component" value="Unassembled WGS sequence"/>
</dbReference>
<reference evidence="5 6" key="2">
    <citation type="submission" date="2019-11" db="EMBL/GenBank/DDBJ databases">
        <title>Using colonization assays and comparative genomics to discover symbiosis behaviors and factors in Vibrio fischeri.</title>
        <authorList>
            <person name="Bongrand C."/>
            <person name="Moriano-Gutierrez S."/>
            <person name="Arevalo P."/>
            <person name="Mcfall-Ngai M."/>
            <person name="Visick K."/>
            <person name="Polz M.F."/>
            <person name="Ruby E.G."/>
        </authorList>
    </citation>
    <scope>NUCLEOTIDE SEQUENCE [LARGE SCALE GENOMIC DNA]</scope>
    <source>
        <strain evidence="5">emors.3.2</strain>
        <strain evidence="2">Emors.3.2</strain>
        <strain evidence="3">Emors.4.1</strain>
        <strain evidence="6">emors.4.1</strain>
    </source>
</reference>
<dbReference type="AlphaFoldDB" id="A0A510UEY9"/>
<gene>
    <name evidence="1" type="ORF">AFI02nite_11630</name>
    <name evidence="2" type="ORF">GNP77_02080</name>
    <name evidence="3" type="ORF">GNP88_13565</name>
</gene>
<sequence>MRKFYTTEGNTSSKKQKEAYPILALCEKCVTEYIVISEGDRTYDECAKCGASD</sequence>
<dbReference type="Proteomes" id="UP000321787">
    <property type="component" value="Unassembled WGS sequence"/>
</dbReference>
<evidence type="ECO:0000313" key="3">
    <source>
        <dbReference type="EMBL" id="MUK50194.1"/>
    </source>
</evidence>
<organism evidence="1 4">
    <name type="scientific">Aliivibrio fischeri</name>
    <name type="common">Vibrio fischeri</name>
    <dbReference type="NCBI Taxonomy" id="668"/>
    <lineage>
        <taxon>Bacteria</taxon>
        <taxon>Pseudomonadati</taxon>
        <taxon>Pseudomonadota</taxon>
        <taxon>Gammaproteobacteria</taxon>
        <taxon>Vibrionales</taxon>
        <taxon>Vibrionaceae</taxon>
        <taxon>Aliivibrio</taxon>
    </lineage>
</organism>
<dbReference type="RefSeq" id="WP_011262028.1">
    <property type="nucleotide sequence ID" value="NZ_BJTZ01000004.1"/>
</dbReference>
<reference evidence="1 4" key="1">
    <citation type="submission" date="2019-07" db="EMBL/GenBank/DDBJ databases">
        <title>Whole genome shotgun sequence of Aliivibrio fischeri NBRC 101058.</title>
        <authorList>
            <person name="Hosoyama A."/>
            <person name="Uohara A."/>
            <person name="Ohji S."/>
            <person name="Ichikawa N."/>
        </authorList>
    </citation>
    <scope>NUCLEOTIDE SEQUENCE [LARGE SCALE GENOMIC DNA]</scope>
    <source>
        <strain evidence="1 4">NBRC 101058</strain>
    </source>
</reference>
<dbReference type="Proteomes" id="UP000448038">
    <property type="component" value="Unassembled WGS sequence"/>
</dbReference>
<proteinExistence type="predicted"/>
<evidence type="ECO:0000313" key="1">
    <source>
        <dbReference type="EMBL" id="GEK13127.1"/>
    </source>
</evidence>